<keyword evidence="2" id="KW-0687">Ribonucleoprotein</keyword>
<dbReference type="InterPro" id="IPR018492">
    <property type="entry name" value="Ribosomal_eL8/Nhp2"/>
</dbReference>
<dbReference type="GO" id="GO:0005840">
    <property type="term" value="C:ribosome"/>
    <property type="evidence" value="ECO:0007669"/>
    <property type="project" value="UniProtKB-KW"/>
</dbReference>
<dbReference type="PRINTS" id="PR00881">
    <property type="entry name" value="L7ARS6FAMILY"/>
</dbReference>
<dbReference type="Gene3D" id="3.30.1330.30">
    <property type="match status" value="1"/>
</dbReference>
<feature type="domain" description="Ribosomal protein eL8/eL30/eS12/Gadd45" evidence="3">
    <location>
        <begin position="65"/>
        <end position="140"/>
    </location>
</feature>
<dbReference type="OrthoDB" id="5364946at2759"/>
<proteinExistence type="inferred from homology"/>
<dbReference type="SUPFAM" id="SSF55315">
    <property type="entry name" value="L30e-like"/>
    <property type="match status" value="1"/>
</dbReference>
<dbReference type="Proteomes" id="UP000236319">
    <property type="component" value="Unassembled WGS sequence"/>
</dbReference>
<accession>A0A2H6KEU9</accession>
<dbReference type="AlphaFoldDB" id="A0A2H6KEU9"/>
<dbReference type="InterPro" id="IPR004038">
    <property type="entry name" value="Ribosomal_eL8/eL30/eS12/Gad45"/>
</dbReference>
<keyword evidence="5" id="KW-1185">Reference proteome</keyword>
<evidence type="ECO:0000256" key="1">
    <source>
        <dbReference type="ARBA" id="ARBA00007337"/>
    </source>
</evidence>
<evidence type="ECO:0000313" key="4">
    <source>
        <dbReference type="EMBL" id="GBE61521.1"/>
    </source>
</evidence>
<dbReference type="GeneID" id="39875291"/>
<organism evidence="4 5">
    <name type="scientific">Babesia ovata</name>
    <dbReference type="NCBI Taxonomy" id="189622"/>
    <lineage>
        <taxon>Eukaryota</taxon>
        <taxon>Sar</taxon>
        <taxon>Alveolata</taxon>
        <taxon>Apicomplexa</taxon>
        <taxon>Aconoidasida</taxon>
        <taxon>Piroplasmida</taxon>
        <taxon>Babesiidae</taxon>
        <taxon>Babesia</taxon>
    </lineage>
</organism>
<dbReference type="InterPro" id="IPR029064">
    <property type="entry name" value="Ribosomal_eL30-like_sf"/>
</dbReference>
<dbReference type="EMBL" id="BDSA01000003">
    <property type="protein sequence ID" value="GBE61521.1"/>
    <property type="molecule type" value="Genomic_DNA"/>
</dbReference>
<comment type="similarity">
    <text evidence="1">Belongs to the eukaryotic ribosomal protein eL8 family.</text>
</comment>
<comment type="caution">
    <text evidence="4">The sequence shown here is derived from an EMBL/GenBank/DDBJ whole genome shotgun (WGS) entry which is preliminary data.</text>
</comment>
<dbReference type="GO" id="GO:0003723">
    <property type="term" value="F:RNA binding"/>
    <property type="evidence" value="ECO:0007669"/>
    <property type="project" value="InterPro"/>
</dbReference>
<reference evidence="4 5" key="1">
    <citation type="journal article" date="2017" name="BMC Genomics">
        <title>Whole-genome assembly of Babesia ovata and comparative genomics between closely related pathogens.</title>
        <authorList>
            <person name="Yamagishi J."/>
            <person name="Asada M."/>
            <person name="Hakimi H."/>
            <person name="Tanaka T.Q."/>
            <person name="Sugimoto C."/>
            <person name="Kawazu S."/>
        </authorList>
    </citation>
    <scope>NUCLEOTIDE SEQUENCE [LARGE SCALE GENOMIC DNA]</scope>
    <source>
        <strain evidence="4 5">Miyake</strain>
    </source>
</reference>
<dbReference type="GO" id="GO:1990904">
    <property type="term" value="C:ribonucleoprotein complex"/>
    <property type="evidence" value="ECO:0007669"/>
    <property type="project" value="UniProtKB-KW"/>
</dbReference>
<dbReference type="Pfam" id="PF01248">
    <property type="entry name" value="Ribosomal_L7Ae"/>
    <property type="match status" value="1"/>
</dbReference>
<keyword evidence="4" id="KW-0689">Ribosomal protein</keyword>
<evidence type="ECO:0000259" key="3">
    <source>
        <dbReference type="Pfam" id="PF01248"/>
    </source>
</evidence>
<dbReference type="InterPro" id="IPR050257">
    <property type="entry name" value="eL8/uL1-like"/>
</dbReference>
<evidence type="ECO:0000313" key="5">
    <source>
        <dbReference type="Proteomes" id="UP000236319"/>
    </source>
</evidence>
<dbReference type="RefSeq" id="XP_028867764.1">
    <property type="nucleotide sequence ID" value="XM_029011931.1"/>
</dbReference>
<sequence length="179" mass="20157">MSDTEDAVMHSCGEEPVHISPIANPLLRGKTLKRSLKLLKRALEVEKLAKVKRLEEEGEADTVLTRLVKRGVQDVTKAIRKGIQGVVLVACDVHPIDVVAHLPIMCEDACMAYAYVSSKRIISQVCQSKRPTCVVLVTKPPKDLLQRVKKLVPDRYERLNYADLYEKVDRAIRSSHPFM</sequence>
<protein>
    <submittedName>
        <fullName evidence="4">60S ribosomal protein L7a</fullName>
    </submittedName>
</protein>
<evidence type="ECO:0000256" key="2">
    <source>
        <dbReference type="ARBA" id="ARBA00023274"/>
    </source>
</evidence>
<gene>
    <name evidence="4" type="ORF">BOVATA_030140</name>
</gene>
<dbReference type="PANTHER" id="PTHR23105">
    <property type="entry name" value="RIBOSOMAL PROTEIN L7AE FAMILY MEMBER"/>
    <property type="match status" value="1"/>
</dbReference>
<dbReference type="VEuPathDB" id="PiroplasmaDB:BOVATA_030140"/>
<name>A0A2H6KEU9_9APIC</name>